<protein>
    <submittedName>
        <fullName evidence="1">Uncharacterized protein</fullName>
    </submittedName>
</protein>
<dbReference type="Proteomes" id="UP000018144">
    <property type="component" value="Unassembled WGS sequence"/>
</dbReference>
<dbReference type="AlphaFoldDB" id="U4LF67"/>
<name>U4LF67_PYROM</name>
<organism evidence="1 2">
    <name type="scientific">Pyronema omphalodes (strain CBS 100304)</name>
    <name type="common">Pyronema confluens</name>
    <dbReference type="NCBI Taxonomy" id="1076935"/>
    <lineage>
        <taxon>Eukaryota</taxon>
        <taxon>Fungi</taxon>
        <taxon>Dikarya</taxon>
        <taxon>Ascomycota</taxon>
        <taxon>Pezizomycotina</taxon>
        <taxon>Pezizomycetes</taxon>
        <taxon>Pezizales</taxon>
        <taxon>Pyronemataceae</taxon>
        <taxon>Pyronema</taxon>
    </lineage>
</organism>
<dbReference type="EMBL" id="HF935441">
    <property type="protein sequence ID" value="CCX30513.1"/>
    <property type="molecule type" value="Genomic_DNA"/>
</dbReference>
<sequence length="89" mass="9812">MSSSSLPPELDLKSSSMLDRCYCRTGGHKVIVVVTITLVSRLLRRLSRGQILLLNSRSIQSFNPPLDVSYSAEKYSRLTCAGLSTLRAP</sequence>
<evidence type="ECO:0000313" key="2">
    <source>
        <dbReference type="Proteomes" id="UP000018144"/>
    </source>
</evidence>
<keyword evidence="2" id="KW-1185">Reference proteome</keyword>
<accession>U4LF67</accession>
<reference evidence="1 2" key="1">
    <citation type="journal article" date="2013" name="PLoS Genet.">
        <title>The genome and development-dependent transcriptomes of Pyronema confluens: a window into fungal evolution.</title>
        <authorList>
            <person name="Traeger S."/>
            <person name="Altegoer F."/>
            <person name="Freitag M."/>
            <person name="Gabaldon T."/>
            <person name="Kempken F."/>
            <person name="Kumar A."/>
            <person name="Marcet-Houben M."/>
            <person name="Poggeler S."/>
            <person name="Stajich J.E."/>
            <person name="Nowrousian M."/>
        </authorList>
    </citation>
    <scope>NUCLEOTIDE SEQUENCE [LARGE SCALE GENOMIC DNA]</scope>
    <source>
        <strain evidence="2">CBS 100304</strain>
        <tissue evidence="1">Vegetative mycelium</tissue>
    </source>
</reference>
<evidence type="ECO:0000313" key="1">
    <source>
        <dbReference type="EMBL" id="CCX30513.1"/>
    </source>
</evidence>
<proteinExistence type="predicted"/>
<gene>
    <name evidence="1" type="ORF">PCON_08712</name>
</gene>